<comment type="caution">
    <text evidence="4">The sequence shown here is derived from an EMBL/GenBank/DDBJ whole genome shotgun (WGS) entry which is preliminary data.</text>
</comment>
<dbReference type="SUPFAM" id="SSF56601">
    <property type="entry name" value="beta-lactamase/transpeptidase-like"/>
    <property type="match status" value="1"/>
</dbReference>
<organism evidence="4 5">
    <name type="scientific">Streptomyces flavofungini</name>
    <dbReference type="NCBI Taxonomy" id="68200"/>
    <lineage>
        <taxon>Bacteria</taxon>
        <taxon>Bacillati</taxon>
        <taxon>Actinomycetota</taxon>
        <taxon>Actinomycetes</taxon>
        <taxon>Kitasatosporales</taxon>
        <taxon>Streptomycetaceae</taxon>
        <taxon>Streptomyces</taxon>
    </lineage>
</organism>
<evidence type="ECO:0000313" key="4">
    <source>
        <dbReference type="EMBL" id="MBJ3811771.1"/>
    </source>
</evidence>
<accession>A0ABS0XFN0</accession>
<feature type="region of interest" description="Disordered" evidence="2">
    <location>
        <begin position="138"/>
        <end position="176"/>
    </location>
</feature>
<feature type="domain" description="Beta-lactamase-related" evidence="3">
    <location>
        <begin position="194"/>
        <end position="533"/>
    </location>
</feature>
<name>A0ABS0XFN0_9ACTN</name>
<dbReference type="EMBL" id="JAEKOZ010000029">
    <property type="protein sequence ID" value="MBJ3811771.1"/>
    <property type="molecule type" value="Genomic_DNA"/>
</dbReference>
<proteinExistence type="predicted"/>
<evidence type="ECO:0000256" key="2">
    <source>
        <dbReference type="SAM" id="MobiDB-lite"/>
    </source>
</evidence>
<keyword evidence="5" id="KW-1185">Reference proteome</keyword>
<evidence type="ECO:0000259" key="3">
    <source>
        <dbReference type="Pfam" id="PF00144"/>
    </source>
</evidence>
<evidence type="ECO:0000313" key="5">
    <source>
        <dbReference type="Proteomes" id="UP000634780"/>
    </source>
</evidence>
<dbReference type="Gene3D" id="3.40.710.10">
    <property type="entry name" value="DD-peptidase/beta-lactamase superfamily"/>
    <property type="match status" value="1"/>
</dbReference>
<protein>
    <submittedName>
        <fullName evidence="4">Beta-lactamase family protein</fullName>
    </submittedName>
</protein>
<dbReference type="PANTHER" id="PTHR43283">
    <property type="entry name" value="BETA-LACTAMASE-RELATED"/>
    <property type="match status" value="1"/>
</dbReference>
<gene>
    <name evidence="4" type="ORF">JGB26_32570</name>
</gene>
<keyword evidence="1" id="KW-0378">Hydrolase</keyword>
<reference evidence="4 5" key="1">
    <citation type="submission" date="2020-12" db="EMBL/GenBank/DDBJ databases">
        <title>Streptomyces typhae sp. nov., a novel endophytic actinomycete isolated from the root of cattail pollen (Typha angustifolia L.).</title>
        <authorList>
            <person name="Peng C."/>
            <person name="Liu C."/>
        </authorList>
    </citation>
    <scope>NUCLEOTIDE SEQUENCE [LARGE SCALE GENOMIC DNA]</scope>
    <source>
        <strain evidence="4 5">JCM 4753</strain>
    </source>
</reference>
<dbReference type="PANTHER" id="PTHR43283:SF11">
    <property type="entry name" value="BETA-LACTAMASE-RELATED DOMAIN-CONTAINING PROTEIN"/>
    <property type="match status" value="1"/>
</dbReference>
<sequence length="542" mass="59067">MDVPAPSPLFSARWLRCAADVTAAEPPDGDSAVRLGLCLTDAPAGTAERVLVRADLPTGRLRFSDGDWGERPALVLTLSVADAAVFLFGDGVRRVRLFERAGVRLEGVFLFVFFLDRMLQQDRSGVLARLRAVTAGLPPAGDAAPHGRRPHPAPGRADATQEEYEEKEHEEEARRQAERILPGTLAVLRAELGRSTPGAQLAVVHRASGTRLSVALGDCRPGVPFTRAALPIWYCCSKSVGAVAVGQLWERGLLDPLAPVCAYLPWFTGDGRETVTLYQLLTHTSAVPMGLDPLHGTMAAPLALRRERLRTMTVPPDARPGTRIAYAPWWAWFLIAEVVRALDGRDYERYLTEEVLAPCGMDATRVVLSPREYRDTADRLPLIHLAGGGAPVQATHWYATEASCTRPIPGLNIRGPMSDLALFFEALMNGGQGRKGRVLRPQTVLALTARHRVGLVDAFGNADWGLGFRNESHHLGEICTAFSRHASLRTFGHYGLWTSSAFADPDAGLVVALHLNGKTWQEEHQTRMIAIGDALYKDLGLT</sequence>
<dbReference type="Proteomes" id="UP000634780">
    <property type="component" value="Unassembled WGS sequence"/>
</dbReference>
<dbReference type="InterPro" id="IPR012338">
    <property type="entry name" value="Beta-lactam/transpept-like"/>
</dbReference>
<dbReference type="InterPro" id="IPR001466">
    <property type="entry name" value="Beta-lactam-related"/>
</dbReference>
<dbReference type="InterPro" id="IPR050789">
    <property type="entry name" value="Diverse_Enzym_Activities"/>
</dbReference>
<feature type="compositionally biased region" description="Basic and acidic residues" evidence="2">
    <location>
        <begin position="166"/>
        <end position="176"/>
    </location>
</feature>
<dbReference type="Pfam" id="PF00144">
    <property type="entry name" value="Beta-lactamase"/>
    <property type="match status" value="1"/>
</dbReference>
<evidence type="ECO:0000256" key="1">
    <source>
        <dbReference type="ARBA" id="ARBA00022801"/>
    </source>
</evidence>